<evidence type="ECO:0000259" key="7">
    <source>
        <dbReference type="PROSITE" id="PS01180"/>
    </source>
</evidence>
<dbReference type="EMBL" id="CAXLJM020000033">
    <property type="protein sequence ID" value="CAL8102236.1"/>
    <property type="molecule type" value="Genomic_DNA"/>
</dbReference>
<dbReference type="CDD" id="cd00041">
    <property type="entry name" value="CUB"/>
    <property type="match status" value="1"/>
</dbReference>
<feature type="compositionally biased region" description="Polar residues" evidence="4">
    <location>
        <begin position="231"/>
        <end position="246"/>
    </location>
</feature>
<evidence type="ECO:0000256" key="4">
    <source>
        <dbReference type="SAM" id="MobiDB-lite"/>
    </source>
</evidence>
<keyword evidence="5" id="KW-0812">Transmembrane</keyword>
<dbReference type="Proteomes" id="UP001642540">
    <property type="component" value="Unassembled WGS sequence"/>
</dbReference>
<dbReference type="PANTHER" id="PTHR24251">
    <property type="entry name" value="OVOCHYMASE-RELATED"/>
    <property type="match status" value="1"/>
</dbReference>
<evidence type="ECO:0000256" key="3">
    <source>
        <dbReference type="PROSITE-ProRule" id="PRU00059"/>
    </source>
</evidence>
<dbReference type="Gene3D" id="2.60.120.290">
    <property type="entry name" value="Spermadhesin, CUB domain"/>
    <property type="match status" value="1"/>
</dbReference>
<keyword evidence="9" id="KW-1185">Reference proteome</keyword>
<dbReference type="SMART" id="SM00042">
    <property type="entry name" value="CUB"/>
    <property type="match status" value="1"/>
</dbReference>
<feature type="transmembrane region" description="Helical" evidence="5">
    <location>
        <begin position="556"/>
        <end position="577"/>
    </location>
</feature>
<keyword evidence="1" id="KW-0677">Repeat</keyword>
<feature type="disulfide bond" evidence="3">
    <location>
        <begin position="402"/>
        <end position="419"/>
    </location>
</feature>
<evidence type="ECO:0000256" key="5">
    <source>
        <dbReference type="SAM" id="Phobius"/>
    </source>
</evidence>
<keyword evidence="2 3" id="KW-1015">Disulfide bond</keyword>
<protein>
    <recommendedName>
        <fullName evidence="7">CUB domain-containing protein</fullName>
    </recommendedName>
</protein>
<feature type="disulfide bond" evidence="3">
    <location>
        <begin position="347"/>
        <end position="374"/>
    </location>
</feature>
<evidence type="ECO:0000313" key="9">
    <source>
        <dbReference type="Proteomes" id="UP001642540"/>
    </source>
</evidence>
<keyword evidence="5" id="KW-1133">Transmembrane helix</keyword>
<keyword evidence="6" id="KW-0732">Signal</keyword>
<reference evidence="8 9" key="1">
    <citation type="submission" date="2024-08" db="EMBL/GenBank/DDBJ databases">
        <authorList>
            <person name="Cucini C."/>
            <person name="Frati F."/>
        </authorList>
    </citation>
    <scope>NUCLEOTIDE SEQUENCE [LARGE SCALE GENOMIC DNA]</scope>
</reference>
<dbReference type="Pfam" id="PF00431">
    <property type="entry name" value="CUB"/>
    <property type="match status" value="1"/>
</dbReference>
<evidence type="ECO:0000256" key="6">
    <source>
        <dbReference type="SAM" id="SignalP"/>
    </source>
</evidence>
<dbReference type="PROSITE" id="PS01180">
    <property type="entry name" value="CUB"/>
    <property type="match status" value="1"/>
</dbReference>
<proteinExistence type="predicted"/>
<dbReference type="InterPro" id="IPR035914">
    <property type="entry name" value="Sperma_CUB_dom_sf"/>
</dbReference>
<feature type="region of interest" description="Disordered" evidence="4">
    <location>
        <begin position="646"/>
        <end position="667"/>
    </location>
</feature>
<sequence length="745" mass="84019">MLFGILMWIVISLVPLQTSPEFVVHEIEACCHHRIALQCSGDEHMKIVVVQARYVIDQEEQIPATASSSHPHYQIPALEHNATVAIPRPSASASDNQPLPRNPRTISLWDLDIKFVHDLINENLPHPVHINAPPWHSSHISHFADKQRFHYPRVTIPPIFYKHGLNFTSSRVIEMPPYHLKFLDKDTIWREPLFSIGQSESSIMSSNSYVPYKKVGNVGGSVGKRSHHQQPRPNEQVPSTETNTESGAYDYDDQQGNGECWSYEALSSTSATFTTDSSKIKPPWHFKDLRAYFNQRCSGRSKCTVELVRGNQPDPDVTKLCHLLPEGKVTVKYLCYNSSSEDVHSRCNVDVMPAKEGFLHNPGYPDLYPGDEPCQWRLHVPQQKILLVFFDISLRGQEKSTCRDKLVASEEHSKLLSTCGDHSSAVAVLSESHKLNVTLIPQSRLAFPKRGFLIYYRVLGCRDPVRPKNSYVVFRNATHAYIICDLGHLNPDTLTRERWLYCNPLEHTWTGTILDCQDVRSYSNTMRNLSIAQVLRNDPSVWPVKLRPKENVMSDFIIPVCVIISLFFINGIILFFICRARRRLEEMENERNQEMEEICAVGLESNSPVDESTFSFPSSAAEDLWHDHFDDDIDETDQDRTLTTLTLHTTSTPPDSAATKHENRSGNGYYRMSQDGSSSGIFSNNGTSYYTLRQYSNGPPLTLTNGNGLPLSNQGGGISGIGNGNGGLLPTSHQYFTGYTRTTAV</sequence>
<evidence type="ECO:0000256" key="2">
    <source>
        <dbReference type="ARBA" id="ARBA00023157"/>
    </source>
</evidence>
<feature type="region of interest" description="Disordered" evidence="4">
    <location>
        <begin position="219"/>
        <end position="251"/>
    </location>
</feature>
<gene>
    <name evidence="8" type="ORF">ODALV1_LOCUS11089</name>
</gene>
<keyword evidence="5" id="KW-0472">Membrane</keyword>
<dbReference type="InterPro" id="IPR000859">
    <property type="entry name" value="CUB_dom"/>
</dbReference>
<evidence type="ECO:0000256" key="1">
    <source>
        <dbReference type="ARBA" id="ARBA00022737"/>
    </source>
</evidence>
<comment type="caution">
    <text evidence="8">The sequence shown here is derived from an EMBL/GenBank/DDBJ whole genome shotgun (WGS) entry which is preliminary data.</text>
</comment>
<feature type="chain" id="PRO_5045155807" description="CUB domain-containing protein" evidence="6">
    <location>
        <begin position="19"/>
        <end position="745"/>
    </location>
</feature>
<accession>A0ABP1QG64</accession>
<feature type="domain" description="CUB" evidence="7">
    <location>
        <begin position="347"/>
        <end position="459"/>
    </location>
</feature>
<organism evidence="8 9">
    <name type="scientific">Orchesella dallaii</name>
    <dbReference type="NCBI Taxonomy" id="48710"/>
    <lineage>
        <taxon>Eukaryota</taxon>
        <taxon>Metazoa</taxon>
        <taxon>Ecdysozoa</taxon>
        <taxon>Arthropoda</taxon>
        <taxon>Hexapoda</taxon>
        <taxon>Collembola</taxon>
        <taxon>Entomobryomorpha</taxon>
        <taxon>Entomobryoidea</taxon>
        <taxon>Orchesellidae</taxon>
        <taxon>Orchesellinae</taxon>
        <taxon>Orchesella</taxon>
    </lineage>
</organism>
<feature type="signal peptide" evidence="6">
    <location>
        <begin position="1"/>
        <end position="18"/>
    </location>
</feature>
<name>A0ABP1QG64_9HEXA</name>
<dbReference type="SUPFAM" id="SSF49854">
    <property type="entry name" value="Spermadhesin, CUB domain"/>
    <property type="match status" value="1"/>
</dbReference>
<evidence type="ECO:0000313" key="8">
    <source>
        <dbReference type="EMBL" id="CAL8102236.1"/>
    </source>
</evidence>